<dbReference type="EMBL" id="JBIRYO010000043">
    <property type="protein sequence ID" value="MFI2478572.1"/>
    <property type="molecule type" value="Genomic_DNA"/>
</dbReference>
<dbReference type="SUPFAM" id="SSF89796">
    <property type="entry name" value="CoA-transferase family III (CaiB/BaiF)"/>
    <property type="match status" value="1"/>
</dbReference>
<dbReference type="InterPro" id="IPR023606">
    <property type="entry name" value="CoA-Trfase_III_dom_1_sf"/>
</dbReference>
<dbReference type="Proteomes" id="UP001611415">
    <property type="component" value="Unassembled WGS sequence"/>
</dbReference>
<gene>
    <name evidence="1" type="ORF">ACH49W_34905</name>
</gene>
<name>A0ABW7XC32_9NOCA</name>
<dbReference type="PANTHER" id="PTHR48228:SF5">
    <property type="entry name" value="ALPHA-METHYLACYL-COA RACEMASE"/>
    <property type="match status" value="1"/>
</dbReference>
<keyword evidence="1" id="KW-0808">Transferase</keyword>
<evidence type="ECO:0000313" key="1">
    <source>
        <dbReference type="EMBL" id="MFI2478572.1"/>
    </source>
</evidence>
<dbReference type="GO" id="GO:0016740">
    <property type="term" value="F:transferase activity"/>
    <property type="evidence" value="ECO:0007669"/>
    <property type="project" value="UniProtKB-KW"/>
</dbReference>
<organism evidence="1 2">
    <name type="scientific">Nocardia xishanensis</name>
    <dbReference type="NCBI Taxonomy" id="238964"/>
    <lineage>
        <taxon>Bacteria</taxon>
        <taxon>Bacillati</taxon>
        <taxon>Actinomycetota</taxon>
        <taxon>Actinomycetes</taxon>
        <taxon>Mycobacteriales</taxon>
        <taxon>Nocardiaceae</taxon>
        <taxon>Nocardia</taxon>
    </lineage>
</organism>
<sequence>MRHIAAGPDDAPKSGGALAGVRVVELAGIGPAPFGTMMLADMGAEVIRVDRCDQVPDAPMDGPFPNLIARGRRSVGIDLKHPDGAALLLDLLDTADVFIEPFRPGVVERLGIGPEEALARNPRLVYARMSGWGREGQLAARAGHDINYIAMSGALFHIGPPDQPPLPPLALVGDFGGGGMSLAFGIVCALFERTGSGKGQVVDASVLGGSAALMTSFVGRMATGEFSRERYTHWIQGPAHWYCCYRTADGGYISVGALEPQFYAVLLERLELSPEKWPQHDRAEWPRLRREMASIFAARTRAEWVEHFDGVDACVAPVLPLDEAMEHEHLTATGAYVTVDGVTQPGPAPRLGRTAGAIAGLPPWPGQDTRPVLAELGLSGQQIDRLESVGAIRALTGTTRRSA</sequence>
<comment type="caution">
    <text evidence="1">The sequence shown here is derived from an EMBL/GenBank/DDBJ whole genome shotgun (WGS) entry which is preliminary data.</text>
</comment>
<keyword evidence="2" id="KW-1185">Reference proteome</keyword>
<dbReference type="InterPro" id="IPR044855">
    <property type="entry name" value="CoA-Trfase_III_dom3_sf"/>
</dbReference>
<proteinExistence type="predicted"/>
<dbReference type="Gene3D" id="3.40.50.10540">
    <property type="entry name" value="Crotonobetainyl-coa:carnitine coa-transferase, domain 1"/>
    <property type="match status" value="1"/>
</dbReference>
<dbReference type="RefSeq" id="WP_397096132.1">
    <property type="nucleotide sequence ID" value="NZ_JBIRYO010000043.1"/>
</dbReference>
<dbReference type="InterPro" id="IPR003673">
    <property type="entry name" value="CoA-Trfase_fam_III"/>
</dbReference>
<dbReference type="Gene3D" id="3.30.1540.10">
    <property type="entry name" value="formyl-coa transferase, domain 3"/>
    <property type="match status" value="1"/>
</dbReference>
<reference evidence="1 2" key="1">
    <citation type="submission" date="2024-10" db="EMBL/GenBank/DDBJ databases">
        <title>The Natural Products Discovery Center: Release of the First 8490 Sequenced Strains for Exploring Actinobacteria Biosynthetic Diversity.</title>
        <authorList>
            <person name="Kalkreuter E."/>
            <person name="Kautsar S.A."/>
            <person name="Yang D."/>
            <person name="Bader C.D."/>
            <person name="Teijaro C.N."/>
            <person name="Fluegel L."/>
            <person name="Davis C.M."/>
            <person name="Simpson J.R."/>
            <person name="Lauterbach L."/>
            <person name="Steele A.D."/>
            <person name="Gui C."/>
            <person name="Meng S."/>
            <person name="Li G."/>
            <person name="Viehrig K."/>
            <person name="Ye F."/>
            <person name="Su P."/>
            <person name="Kiefer A.F."/>
            <person name="Nichols A."/>
            <person name="Cepeda A.J."/>
            <person name="Yan W."/>
            <person name="Fan B."/>
            <person name="Jiang Y."/>
            <person name="Adhikari A."/>
            <person name="Zheng C.-J."/>
            <person name="Schuster L."/>
            <person name="Cowan T.M."/>
            <person name="Smanski M.J."/>
            <person name="Chevrette M.G."/>
            <person name="De Carvalho L.P.S."/>
            <person name="Shen B."/>
        </authorList>
    </citation>
    <scope>NUCLEOTIDE SEQUENCE [LARGE SCALE GENOMIC DNA]</scope>
    <source>
        <strain evidence="1 2">NPDC019275</strain>
    </source>
</reference>
<evidence type="ECO:0000313" key="2">
    <source>
        <dbReference type="Proteomes" id="UP001611415"/>
    </source>
</evidence>
<dbReference type="InterPro" id="IPR050509">
    <property type="entry name" value="CoA-transferase_III"/>
</dbReference>
<dbReference type="PANTHER" id="PTHR48228">
    <property type="entry name" value="SUCCINYL-COA--D-CITRAMALATE COA-TRANSFERASE"/>
    <property type="match status" value="1"/>
</dbReference>
<accession>A0ABW7XC32</accession>
<dbReference type="Pfam" id="PF02515">
    <property type="entry name" value="CoA_transf_3"/>
    <property type="match status" value="1"/>
</dbReference>
<protein>
    <submittedName>
        <fullName evidence="1">CaiB/BaiF CoA transferase family protein</fullName>
    </submittedName>
</protein>